<comment type="caution">
    <text evidence="1">The sequence shown here is derived from an EMBL/GenBank/DDBJ whole genome shotgun (WGS) entry which is preliminary data.</text>
</comment>
<dbReference type="Gene3D" id="1.20.120.330">
    <property type="entry name" value="Nucleotidyltransferases domain 2"/>
    <property type="match status" value="1"/>
</dbReference>
<dbReference type="RefSeq" id="WP_110938771.1">
    <property type="nucleotide sequence ID" value="NZ_KZ614147.1"/>
</dbReference>
<gene>
    <name evidence="1" type="ORF">CR203_08120</name>
</gene>
<accession>A0A3A9KD44</accession>
<dbReference type="Proteomes" id="UP000281498">
    <property type="component" value="Unassembled WGS sequence"/>
</dbReference>
<proteinExistence type="predicted"/>
<reference evidence="1 2" key="1">
    <citation type="submission" date="2017-10" db="EMBL/GenBank/DDBJ databases">
        <title>Bacillus sp. nov., a halophilic bacterium isolated from a Keqin Lake.</title>
        <authorList>
            <person name="Wang H."/>
        </authorList>
    </citation>
    <scope>NUCLEOTIDE SEQUENCE [LARGE SCALE GENOMIC DNA]</scope>
    <source>
        <strain evidence="1 2">KCTC 13187</strain>
    </source>
</reference>
<dbReference type="Gene3D" id="3.30.460.10">
    <property type="entry name" value="Beta Polymerase, domain 2"/>
    <property type="match status" value="1"/>
</dbReference>
<dbReference type="Pfam" id="PF04439">
    <property type="entry name" value="Adenyl_transf"/>
    <property type="match status" value="1"/>
</dbReference>
<dbReference type="OrthoDB" id="9776406at2"/>
<dbReference type="GO" id="GO:0016779">
    <property type="term" value="F:nucleotidyltransferase activity"/>
    <property type="evidence" value="ECO:0007669"/>
    <property type="project" value="UniProtKB-KW"/>
</dbReference>
<keyword evidence="1" id="KW-0808">Transferase</keyword>
<evidence type="ECO:0000313" key="1">
    <source>
        <dbReference type="EMBL" id="RKL68431.1"/>
    </source>
</evidence>
<keyword evidence="1" id="KW-0548">Nucleotidyltransferase</keyword>
<dbReference type="EMBL" id="PDOE01000002">
    <property type="protein sequence ID" value="RKL68431.1"/>
    <property type="molecule type" value="Genomic_DNA"/>
</dbReference>
<name>A0A3A9KD44_9BACI</name>
<protein>
    <submittedName>
        <fullName evidence="1">Aminoglycoside adenylyltransferase</fullName>
    </submittedName>
</protein>
<dbReference type="SUPFAM" id="SSF81301">
    <property type="entry name" value="Nucleotidyltransferase"/>
    <property type="match status" value="1"/>
</dbReference>
<keyword evidence="2" id="KW-1185">Reference proteome</keyword>
<evidence type="ECO:0000313" key="2">
    <source>
        <dbReference type="Proteomes" id="UP000281498"/>
    </source>
</evidence>
<dbReference type="InterPro" id="IPR043519">
    <property type="entry name" value="NT_sf"/>
</dbReference>
<sequence>MKKEEEMFGQLLDWAKNNEEIRTIILTSSRANSNAIKDMFTDYDFELFVKDLRPFLNSDKWLEKFGTIIKRVPLKAVENENWITRLVLYEDGTKIDFQISTNESVNKLANETQLPPEYDNGYKVLLDKDNLTKDIKPPSYTAFITKKPTEEEYSEIMNSFWGDTAYVANSLWRDELYFVKFMLDNIIRFNYLQKVIEWYLGVKYDWKINPNKCGRWFKRYLDKPTWEELEKTFVGANIEDNWNALYKTADLFSRLSKEVGENLGYTYPLEYENKIREYLLRVRNLDNNANTFE</sequence>
<organism evidence="1 2">
    <name type="scientific">Salipaludibacillus neizhouensis</name>
    <dbReference type="NCBI Taxonomy" id="885475"/>
    <lineage>
        <taxon>Bacteria</taxon>
        <taxon>Bacillati</taxon>
        <taxon>Bacillota</taxon>
        <taxon>Bacilli</taxon>
        <taxon>Bacillales</taxon>
        <taxon>Bacillaceae</taxon>
    </lineage>
</organism>
<dbReference type="InterPro" id="IPR007530">
    <property type="entry name" value="Aminoglycoside_adenylylTfrase"/>
</dbReference>
<dbReference type="SUPFAM" id="SSF81631">
    <property type="entry name" value="PAP/OAS1 substrate-binding domain"/>
    <property type="match status" value="1"/>
</dbReference>
<dbReference type="AlphaFoldDB" id="A0A3A9KD44"/>